<comment type="caution">
    <text evidence="2">The sequence shown here is derived from an EMBL/GenBank/DDBJ whole genome shotgun (WGS) entry which is preliminary data.</text>
</comment>
<protein>
    <recommendedName>
        <fullName evidence="4">Phage protein D</fullName>
    </recommendedName>
</protein>
<sequence>MGLKIAPSFRIEANSEDVTAAIADRFVSLRITDQSGIESDELTLTLADHDPQNPIAFPATGAELEVWLGYDDKVDRMGLYVVDEVELRWPPNQIRVKAKAAPQAISKSDDSDDSPAAGTGAGSKRPQLQGQKTRSWESGTTIRDMVATIAQEHGLDPAVGDGVSAIELPQVDQIDESDMQVLTRIAMQYDTIAKPGGGKLLFVARAASRAVAAAGGAGSNSDASGMTENAPELPTVAITPEMVTSGRMTLSERKSPGKVIARWRDVVEAITREITAGTGDPIQRLSQIFPDAESATAAARSVLSRGERSGQSLKLTLPGMTMLMAEGRISLSGFRTGADGEWLLTKVEHTLDEAGYKCSVQAEAPKSD</sequence>
<dbReference type="RefSeq" id="WP_211327940.1">
    <property type="nucleotide sequence ID" value="NZ_RBIN01000006.1"/>
</dbReference>
<dbReference type="Proteomes" id="UP000281975">
    <property type="component" value="Unassembled WGS sequence"/>
</dbReference>
<dbReference type="Pfam" id="PF05954">
    <property type="entry name" value="Phage_GPD"/>
    <property type="match status" value="1"/>
</dbReference>
<reference evidence="2 3" key="1">
    <citation type="submission" date="2018-10" db="EMBL/GenBank/DDBJ databases">
        <title>Genomic Encyclopedia of Type Strains, Phase IV (KMG-IV): sequencing the most valuable type-strain genomes for metagenomic binning, comparative biology and taxonomic classification.</title>
        <authorList>
            <person name="Goeker M."/>
        </authorList>
    </citation>
    <scope>NUCLEOTIDE SEQUENCE [LARGE SCALE GENOMIC DNA]</scope>
    <source>
        <strain evidence="2 3">DSM 23229</strain>
    </source>
</reference>
<evidence type="ECO:0000256" key="1">
    <source>
        <dbReference type="SAM" id="MobiDB-lite"/>
    </source>
</evidence>
<dbReference type="SUPFAM" id="SSF69279">
    <property type="entry name" value="Phage tail proteins"/>
    <property type="match status" value="1"/>
</dbReference>
<organism evidence="2 3">
    <name type="scientific">Kushneria sinocarnis</name>
    <dbReference type="NCBI Taxonomy" id="595502"/>
    <lineage>
        <taxon>Bacteria</taxon>
        <taxon>Pseudomonadati</taxon>
        <taxon>Pseudomonadota</taxon>
        <taxon>Gammaproteobacteria</taxon>
        <taxon>Oceanospirillales</taxon>
        <taxon>Halomonadaceae</taxon>
        <taxon>Kushneria</taxon>
    </lineage>
</organism>
<proteinExistence type="predicted"/>
<accession>A0A420WVK3</accession>
<keyword evidence="3" id="KW-1185">Reference proteome</keyword>
<evidence type="ECO:0000313" key="2">
    <source>
        <dbReference type="EMBL" id="RKR02579.1"/>
    </source>
</evidence>
<dbReference type="AlphaFoldDB" id="A0A420WVK3"/>
<dbReference type="EMBL" id="RBIN01000006">
    <property type="protein sequence ID" value="RKR02579.1"/>
    <property type="molecule type" value="Genomic_DNA"/>
</dbReference>
<evidence type="ECO:0008006" key="4">
    <source>
        <dbReference type="Google" id="ProtNLM"/>
    </source>
</evidence>
<feature type="compositionally biased region" description="Polar residues" evidence="1">
    <location>
        <begin position="126"/>
        <end position="140"/>
    </location>
</feature>
<evidence type="ECO:0000313" key="3">
    <source>
        <dbReference type="Proteomes" id="UP000281975"/>
    </source>
</evidence>
<feature type="region of interest" description="Disordered" evidence="1">
    <location>
        <begin position="99"/>
        <end position="140"/>
    </location>
</feature>
<name>A0A420WVK3_9GAMM</name>
<gene>
    <name evidence="2" type="ORF">C7446_2297</name>
</gene>